<proteinExistence type="predicted"/>
<gene>
    <name evidence="2" type="ORF">Zmor_010129</name>
</gene>
<dbReference type="Pfam" id="PF23440">
    <property type="entry name" value="BROMI_C"/>
    <property type="match status" value="1"/>
</dbReference>
<accession>A0AA38MJD2</accession>
<comment type="caution">
    <text evidence="2">The sequence shown here is derived from an EMBL/GenBank/DDBJ whole genome shotgun (WGS) entry which is preliminary data.</text>
</comment>
<reference evidence="2" key="1">
    <citation type="journal article" date="2023" name="G3 (Bethesda)">
        <title>Whole genome assemblies of Zophobas morio and Tenebrio molitor.</title>
        <authorList>
            <person name="Kaur S."/>
            <person name="Stinson S.A."/>
            <person name="diCenzo G.C."/>
        </authorList>
    </citation>
    <scope>NUCLEOTIDE SEQUENCE</scope>
    <source>
        <strain evidence="2">QUZm001</strain>
    </source>
</reference>
<name>A0AA38MJD2_9CUCU</name>
<dbReference type="EMBL" id="JALNTZ010000003">
    <property type="protein sequence ID" value="KAJ3658389.1"/>
    <property type="molecule type" value="Genomic_DNA"/>
</dbReference>
<protein>
    <recommendedName>
        <fullName evidence="1">BROMI C-terminal Rab TBC-like domain-containing protein</fullName>
    </recommendedName>
</protein>
<dbReference type="InterPro" id="IPR055392">
    <property type="entry name" value="BROMI_C"/>
</dbReference>
<dbReference type="Proteomes" id="UP001168821">
    <property type="component" value="Unassembled WGS sequence"/>
</dbReference>
<sequence>MNKETTSELLQRMVAERANGTLEEPLSALISESESRDVHEIFKNLDLQSIEEDILKSKKPVEVSESWLINLNHCDYATIVEGLNSNSTVIKIKTLEKLLSSQIIDTKQNLWEELAQSLRKCFVSTSNDVFVRSLKIHHRLIAFPGTICDGYLNLLKSTSLLLNSRYFNDLHKNRICQSLQLVLATQTSVLKFLLHANRTLINDTVTAFTAIVAFKSIFELIGTLDPKHHWLKNLCYGSYIRNCFFNTLKEQNSDFIKHIITTFTKKLNTSEDVLSYAYFLLYFWQYKNNVDFLGSEISTESTLEATLTKFNQRKKLELTDLITDLFSHNPYLLTPKLLDVLVEPLSVISRSNMRNSIETHKYIISIVTLIANSPNFKILFGVCGSLRKGRSRQITRNYTNLPQKIIDISVTLLKMNPLNTETVILLLECCASIYKSHPVSFIQVNPTKFLQHLHEFYRLNWKNDVMIKGALLSIFEFLYAWYGPTVRILGCDNEILVDLLTFSMSGDFKLVLCGVGGDKNGFEFVKAHRNRIVRTYLEKIRSEDMDDSELTKFIFFLFVVKMSTRCVVALLSDDDDDATVVESDDQSVNLVELVEKSLNDCDEADEEFLGLMAMKVLIVNLDLLLYLQANHQMQEKLAAVREGEEIVDAQSSLRNHILVSLEFVGFVREEITEITLQELPQIFEFLHFKENNELRLFLDGGGSSGEVNWLSQARRCFRNSMHAFDPSLFPTLLEQIPKTYVYRKIELHWPPPDCVYYQLHPEDFSGISLIIGFGQKAGLLKIGEDDTHMETLTLLIKQSRAFINHKPEHFFGFDWFVAIIFLITGGNFDQCKSVLVNVTNTQVTSFIWDTFGREFDDVLQENFYQHLAAVLEENCSCFQALKMLGVSPDVVVQSWLKQTFFNYLRFEEICNFLIFSVLYPVECLIYYMVAIFEHLSDRICTLTHSMDVENIFKMTDLSDFRLDDYMTLIDGLMKRYRNSHKL</sequence>
<keyword evidence="3" id="KW-1185">Reference proteome</keyword>
<organism evidence="2 3">
    <name type="scientific">Zophobas morio</name>
    <dbReference type="NCBI Taxonomy" id="2755281"/>
    <lineage>
        <taxon>Eukaryota</taxon>
        <taxon>Metazoa</taxon>
        <taxon>Ecdysozoa</taxon>
        <taxon>Arthropoda</taxon>
        <taxon>Hexapoda</taxon>
        <taxon>Insecta</taxon>
        <taxon>Pterygota</taxon>
        <taxon>Neoptera</taxon>
        <taxon>Endopterygota</taxon>
        <taxon>Coleoptera</taxon>
        <taxon>Polyphaga</taxon>
        <taxon>Cucujiformia</taxon>
        <taxon>Tenebrionidae</taxon>
        <taxon>Zophobas</taxon>
    </lineage>
</organism>
<feature type="domain" description="BROMI C-terminal Rab TBC-like" evidence="1">
    <location>
        <begin position="757"/>
        <end position="978"/>
    </location>
</feature>
<evidence type="ECO:0000313" key="2">
    <source>
        <dbReference type="EMBL" id="KAJ3658389.1"/>
    </source>
</evidence>
<dbReference type="AlphaFoldDB" id="A0AA38MJD2"/>
<evidence type="ECO:0000313" key="3">
    <source>
        <dbReference type="Proteomes" id="UP001168821"/>
    </source>
</evidence>
<evidence type="ECO:0000259" key="1">
    <source>
        <dbReference type="Pfam" id="PF23440"/>
    </source>
</evidence>